<gene>
    <name evidence="1" type="ORF">S250808_094</name>
</gene>
<name>A0A1D8KIW9_9CAUD</name>
<organism evidence="1 2">
    <name type="scientific">Synechococcus phage S-CAM3</name>
    <dbReference type="NCBI Taxonomy" id="1883366"/>
    <lineage>
        <taxon>Viruses</taxon>
        <taxon>Duplodnaviria</taxon>
        <taxon>Heunggongvirae</taxon>
        <taxon>Uroviricota</taxon>
        <taxon>Caudoviricetes</taxon>
        <taxon>Pantevenvirales</taxon>
        <taxon>Kyanoviridae</taxon>
        <taxon>Charybdisvirus</taxon>
        <taxon>Charybdisvirus scam3</taxon>
    </lineage>
</organism>
<dbReference type="EMBL" id="KU686197">
    <property type="protein sequence ID" value="AOV58599.1"/>
    <property type="molecule type" value="Genomic_DNA"/>
</dbReference>
<dbReference type="Proteomes" id="UP000240920">
    <property type="component" value="Segment"/>
</dbReference>
<accession>A0A1D8KIW9</accession>
<sequence>MVFSYAGSGSISPVVGFDFGNISYSYTPSTILPFIYVDLGTLGAPTATIDHGSVTEPTTGQEDWGDMRYDQQTRFPFGVVRLASSTTFVVKKVFVGSGQIFELGEAFTRLQAPWIVEGTISLRGEANAAFLYRYDASGIQHVYGDAAPSYSTQYNGSGSLFSGSFTGEAKATVYPEQPDYTHIEPIYVSAAELHSTYNPVYRATEFIPASGTGTGREGGFAIGPHVRFGTINDPDLDDGFSDERTVRYYDIDLTNVVRLNFHIIKGSGSNGGEQPDNGEDLLIEVHKANSNQSILTRISYGGNTNDHTLTTKTFNLEPNYTDYQTAAGDIKVSQRNWTGTYQFDHYGLAGITFDTRVGVGDTRKTLFGVSGDALVLSSLLHIGSGTLFNIGSTQPLRTFGYSGSGTLFGFGNESRRLTYSYPGTDFFTYEDYGQVASATTQPNEDFGSLFRDPGDDVYEIFDRGEILVNYTKYPHGLFKLRSETLGAKLTHITGTGTLFNIGDAQTRGPQNHYGEGSFTISGASKTNFLLQEFGSGFISTLSGAAETVTASPDQEHKLLDFTGVAGQSRSAVPATEGLDIQVQGSGITRFVPRYNGSIHLDIDGGLVTEKVTLAHQGTGVLFDFIGAEERRVYSYNTSSIDFITHPDYGSVANAATTFEDYEDLDLRYTGETGWMSTPDIRVDYHYVLDNYTNYPFGIFPLKGEAHASKSFEYIASGPLFVLTGEVSLRFPPFHAGEVDLVAYGEVIEKRSKSYIGLQSLQISGEKAESFSPAPAVVSGSIFSIGGAAESKTSDEVFTTLFDITGASSEVRARGYQGSGSIFSNGILSESVTKTFPLTSGYTASLTLTGDVEFRRTKAHQGFGTLFGLSGASESKTSDEVFTTLLDINGEAVVIAAIKYEGTGVISTLSGASESVTASPDDLFSLFDITGESVFRTTQAYQGFGTLFGLSGASESVGANPPDITTDIVISGFASESRVRGYEGSAHTEIFSTDVIEKAAFDYVGSGVVSTFSGGAVVTTQAFGSDRVLLDFRGTSDEKFVANPPDITTGINIFGAGAARINPRFNGYGVIYVDAEHVERVSFAHYGSGDLFTFSSTREAVVYSYNNSSIDFFIPIDLGSVTLPASTPAEPIALYTETDYGTLDLRYTGETGWMSTPDDRQDWQHILENYTRYPFGLFDRVTGTAIGKFVKVVTLEEAASAAGTIRISGAAQDNVTPNFNGSGVIHVLGAAESERVGFAEGFNVLFEIHGAVTPKFTAAEQVFGRIVLAANAGVSFTGNTVQDATIFIGGASTELRTRGYEGSGSIFSNGILSESTSKTFPLTPGYTASLTLTAEDLYNQTLTVFTPAVEYATSGNNSFDIGPYFRFGVYGTPASYSAGGDRTVEFTLDLRSVEELTLNIVKGGDNNGGDTPECFNTTTGSGDNLVYQINGSNETLLVSACETSFETLNSVTIPVPVTDRVQNAVVTIHQSQHSGGTLDAWGFQSVEYTVNRAGDQRKTLFDVTGESVFRATKSHEGFGTLFGLSGAAESATVDEVFATLLTVSGEAVIIAARGYEGTGSLFSVNNAEERRLFAYYGHTEITISGVASDRTSKDFIGSGSLFSFSGASESATFSEVFNTLLDFTGKAVVISTRGYEGTGVISTLSGAAEAFTASPEDLFSLFDVTGIASDSTTKGFVGSGTLFGFSGATESATFSEVFTALLDITGEAVIISARGYTGTGRISTLSGGAESFTVNPTERELLFSISGLATQSFSFGSYNAEGNISISGQLAKTSLRTFAEQPEVQARISGAGSESFVPNWNGSGRISVLFGTAEAITINTRVPGALFSISGFASQAFSFGNFDGDSAARIFGEAPLPPTLVFAESGFGTFTVSGEAEYANVNVYSGFGTIFSKGVGGESLTRRIPAFQADLALSGFAAKRATFNPPDITTRIQTSGEIAVPTRTFSEIFQVEIFVSGEATESRTNTFEGDGSLFTVGFGGESITRKLPAFQADMFVSGFADQRATFRETFFGSLFTFSGSSAPELLAFAEQPEVQIRIDDESTNSSTNVYIGTGRISTLSGAAEAATFNPLERELLFSFGGGFSDIKIVKAETKQIEISIDVDTDVRFIPNWIVEGTIPVSGIAHTTRSIIHTGEGFISTLSGAAESFTYNPTEDTALFSFLGIASIRSAVSEVKTVNASIFNEPVKVLVVKFFDGSGFIPVSGQKDERTAKVYEGFGVISTLSGSAESFTVNPDELTGLFDILGVADTRPISVYTKIGSGALFTSFTAGEARAISVPVNVPSQESKGLFKLEGASPESFTIPYEGFGSLFSFEGLEERRTFAHQSEGTVTVSGVASTPRTRDYEGSGSLFSFIEAESAVRFIPSTRTVLFDITGESVFRTTQTHEGTGSLFTTFTAGESRTFKLPAHLVPNLIFKGAATIKNTYQYQGQNHLEITGSAQESFTPTIYEGDIRLKTSGESVQRFVTAETSQGGTIKVRGESSVLLTNAFDTYTLFDIGGIAKVNVSSAFAGSGTVFTFGNAQEVQPDKGYQGSGTITLRGESADKKISVAPERTYGWII</sequence>
<evidence type="ECO:0000313" key="2">
    <source>
        <dbReference type="Proteomes" id="UP000240920"/>
    </source>
</evidence>
<evidence type="ECO:0000313" key="1">
    <source>
        <dbReference type="EMBL" id="AOV58599.1"/>
    </source>
</evidence>
<proteinExistence type="predicted"/>
<reference evidence="1 2" key="1">
    <citation type="journal article" date="2016" name="Virology">
        <title>The genomic content and context of auxiliary metabolic genes in marine cyanomyoviruses.</title>
        <authorList>
            <person name="Crummett L.T."/>
            <person name="Puxty R.J."/>
            <person name="Weihe C."/>
            <person name="Marston M.F."/>
            <person name="Martiny J.B."/>
        </authorList>
    </citation>
    <scope>NUCLEOTIDE SEQUENCE [LARGE SCALE GENOMIC DNA]</scope>
    <source>
        <strain evidence="1">0808SB25</strain>
    </source>
</reference>
<protein>
    <submittedName>
        <fullName evidence="1">Uncharacterized protein</fullName>
    </submittedName>
</protein>